<evidence type="ECO:0000256" key="2">
    <source>
        <dbReference type="SAM" id="Phobius"/>
    </source>
</evidence>
<organism evidence="3 4">
    <name type="scientific">Stereum hirsutum (strain FP-91666)</name>
    <name type="common">White-rot fungus</name>
    <dbReference type="NCBI Taxonomy" id="721885"/>
    <lineage>
        <taxon>Eukaryota</taxon>
        <taxon>Fungi</taxon>
        <taxon>Dikarya</taxon>
        <taxon>Basidiomycota</taxon>
        <taxon>Agaricomycotina</taxon>
        <taxon>Agaricomycetes</taxon>
        <taxon>Russulales</taxon>
        <taxon>Stereaceae</taxon>
        <taxon>Stereum</taxon>
    </lineage>
</organism>
<evidence type="ECO:0000313" key="4">
    <source>
        <dbReference type="Proteomes" id="UP000053927"/>
    </source>
</evidence>
<name>R7S062_STEHR</name>
<dbReference type="RefSeq" id="XP_007310949.1">
    <property type="nucleotide sequence ID" value="XM_007310887.1"/>
</dbReference>
<sequence>MVPQSYQGGRDGGKYVLPRPNLHPRPPLLPPRLPHLTPASPFSLILLFLLALLLMLMIRGMEFKVATLICAATGEVLYSVTQTTTIGMAGAGTAWSGTRAGSGSGMIAAGAGVVKGLLQE</sequence>
<dbReference type="KEGG" id="shs:STEHIDRAFT_163216"/>
<evidence type="ECO:0000313" key="3">
    <source>
        <dbReference type="EMBL" id="EIM79962.1"/>
    </source>
</evidence>
<dbReference type="AlphaFoldDB" id="R7S062"/>
<gene>
    <name evidence="3" type="ORF">STEHIDRAFT_163216</name>
</gene>
<dbReference type="Proteomes" id="UP000053927">
    <property type="component" value="Unassembled WGS sequence"/>
</dbReference>
<evidence type="ECO:0000256" key="1">
    <source>
        <dbReference type="SAM" id="MobiDB-lite"/>
    </source>
</evidence>
<feature type="region of interest" description="Disordered" evidence="1">
    <location>
        <begin position="1"/>
        <end position="23"/>
    </location>
</feature>
<feature type="transmembrane region" description="Helical" evidence="2">
    <location>
        <begin position="39"/>
        <end position="58"/>
    </location>
</feature>
<keyword evidence="4" id="KW-1185">Reference proteome</keyword>
<proteinExistence type="predicted"/>
<protein>
    <submittedName>
        <fullName evidence="3">Uncharacterized protein</fullName>
    </submittedName>
</protein>
<accession>R7S062</accession>
<reference evidence="4" key="1">
    <citation type="journal article" date="2012" name="Science">
        <title>The Paleozoic origin of enzymatic lignin decomposition reconstructed from 31 fungal genomes.</title>
        <authorList>
            <person name="Floudas D."/>
            <person name="Binder M."/>
            <person name="Riley R."/>
            <person name="Barry K."/>
            <person name="Blanchette R.A."/>
            <person name="Henrissat B."/>
            <person name="Martinez A.T."/>
            <person name="Otillar R."/>
            <person name="Spatafora J.W."/>
            <person name="Yadav J.S."/>
            <person name="Aerts A."/>
            <person name="Benoit I."/>
            <person name="Boyd A."/>
            <person name="Carlson A."/>
            <person name="Copeland A."/>
            <person name="Coutinho P.M."/>
            <person name="de Vries R.P."/>
            <person name="Ferreira P."/>
            <person name="Findley K."/>
            <person name="Foster B."/>
            <person name="Gaskell J."/>
            <person name="Glotzer D."/>
            <person name="Gorecki P."/>
            <person name="Heitman J."/>
            <person name="Hesse C."/>
            <person name="Hori C."/>
            <person name="Igarashi K."/>
            <person name="Jurgens J.A."/>
            <person name="Kallen N."/>
            <person name="Kersten P."/>
            <person name="Kohler A."/>
            <person name="Kuees U."/>
            <person name="Kumar T.K.A."/>
            <person name="Kuo A."/>
            <person name="LaButti K."/>
            <person name="Larrondo L.F."/>
            <person name="Lindquist E."/>
            <person name="Ling A."/>
            <person name="Lombard V."/>
            <person name="Lucas S."/>
            <person name="Lundell T."/>
            <person name="Martin R."/>
            <person name="McLaughlin D.J."/>
            <person name="Morgenstern I."/>
            <person name="Morin E."/>
            <person name="Murat C."/>
            <person name="Nagy L.G."/>
            <person name="Nolan M."/>
            <person name="Ohm R.A."/>
            <person name="Patyshakuliyeva A."/>
            <person name="Rokas A."/>
            <person name="Ruiz-Duenas F.J."/>
            <person name="Sabat G."/>
            <person name="Salamov A."/>
            <person name="Samejima M."/>
            <person name="Schmutz J."/>
            <person name="Slot J.C."/>
            <person name="St John F."/>
            <person name="Stenlid J."/>
            <person name="Sun H."/>
            <person name="Sun S."/>
            <person name="Syed K."/>
            <person name="Tsang A."/>
            <person name="Wiebenga A."/>
            <person name="Young D."/>
            <person name="Pisabarro A."/>
            <person name="Eastwood D.C."/>
            <person name="Martin F."/>
            <person name="Cullen D."/>
            <person name="Grigoriev I.V."/>
            <person name="Hibbett D.S."/>
        </authorList>
    </citation>
    <scope>NUCLEOTIDE SEQUENCE [LARGE SCALE GENOMIC DNA]</scope>
    <source>
        <strain evidence="4">FP-91666</strain>
    </source>
</reference>
<keyword evidence="2" id="KW-1133">Transmembrane helix</keyword>
<keyword evidence="2" id="KW-0472">Membrane</keyword>
<dbReference type="EMBL" id="JH687400">
    <property type="protein sequence ID" value="EIM79962.1"/>
    <property type="molecule type" value="Genomic_DNA"/>
</dbReference>
<dbReference type="GeneID" id="18802256"/>
<keyword evidence="2" id="KW-0812">Transmembrane</keyword>